<evidence type="ECO:0000313" key="2">
    <source>
        <dbReference type="Proteomes" id="UP000020938"/>
    </source>
</evidence>
<evidence type="ECO:0000313" key="1">
    <source>
        <dbReference type="EMBL" id="EXZ73000.1"/>
    </source>
</evidence>
<dbReference type="Proteomes" id="UP000020938">
    <property type="component" value="Unassembled WGS sequence"/>
</dbReference>
<comment type="caution">
    <text evidence="1">The sequence shown here is derived from an EMBL/GenBank/DDBJ whole genome shotgun (WGS) entry which is preliminary data.</text>
</comment>
<dbReference type="EMBL" id="JGDS01000053">
    <property type="protein sequence ID" value="EXZ73000.1"/>
    <property type="molecule type" value="Genomic_DNA"/>
</dbReference>
<dbReference type="AlphaFoldDB" id="A0A016ANM9"/>
<organism evidence="1 2">
    <name type="scientific">Bacteroides fragilis str. 3976T8</name>
    <dbReference type="NCBI Taxonomy" id="1339314"/>
    <lineage>
        <taxon>Bacteria</taxon>
        <taxon>Pseudomonadati</taxon>
        <taxon>Bacteroidota</taxon>
        <taxon>Bacteroidia</taxon>
        <taxon>Bacteroidales</taxon>
        <taxon>Bacteroidaceae</taxon>
        <taxon>Bacteroides</taxon>
    </lineage>
</organism>
<protein>
    <submittedName>
        <fullName evidence="1">Uncharacterized protein</fullName>
    </submittedName>
</protein>
<dbReference type="PATRIC" id="fig|1339314.3.peg.2825"/>
<dbReference type="RefSeq" id="WP_005837604.1">
    <property type="nucleotide sequence ID" value="NZ_JGDS01000053.1"/>
</dbReference>
<name>A0A016ANM9_BACFG</name>
<proteinExistence type="predicted"/>
<sequence>MNKVIDTEQVIESKQILKDLHQVLVDAKKRFTDEFIAQEVKLSDTFKVTFRNMLNKKNCTVEYFSYTTVVNNTFGQQIYIANQWFVIASYFVDFCSEMLSYQSLFFKICERIGLNHKGMKEYATRLKEAPTMEDKSSFMATALEMLNDDYSDVHDDKHKVATYLWKFVSDYSWWAGNKTVDRNDFYFSALLNQMNVVNASAGYLATIAWYYSCVLSLRLLVDNTDNFTIDLKKKTITVKPYKTEPQTDTKLCESNEIYKANKGISISAASLERFQSMS</sequence>
<accession>A0A016ANM9</accession>
<reference evidence="1 2" key="1">
    <citation type="submission" date="2014-02" db="EMBL/GenBank/DDBJ databases">
        <authorList>
            <person name="Sears C."/>
            <person name="Carroll K."/>
            <person name="Sack B.R."/>
            <person name="Qadri F."/>
            <person name="Myers L.L."/>
            <person name="Chung G.-T."/>
            <person name="Escheverria P."/>
            <person name="Fraser C.M."/>
            <person name="Sadzewicz L."/>
            <person name="Shefchek K.A."/>
            <person name="Tallon L."/>
            <person name="Das S.P."/>
            <person name="Daugherty S."/>
            <person name="Mongodin E.F."/>
        </authorList>
    </citation>
    <scope>NUCLEOTIDE SEQUENCE [LARGE SCALE GENOMIC DNA]</scope>
    <source>
        <strain evidence="1 2">3976T8</strain>
    </source>
</reference>
<gene>
    <name evidence="1" type="ORF">M123_2646</name>
</gene>